<accession>A0A556MPK9</accession>
<dbReference type="OrthoDB" id="947273at2"/>
<evidence type="ECO:0000256" key="2">
    <source>
        <dbReference type="ARBA" id="ARBA00022729"/>
    </source>
</evidence>
<dbReference type="RefSeq" id="WP_144333525.1">
    <property type="nucleotide sequence ID" value="NZ_VLPL01000006.1"/>
</dbReference>
<dbReference type="SUPFAM" id="SSF53822">
    <property type="entry name" value="Periplasmic binding protein-like I"/>
    <property type="match status" value="1"/>
</dbReference>
<comment type="similarity">
    <text evidence="1">Belongs to the leucine-binding protein family.</text>
</comment>
<evidence type="ECO:0000313" key="5">
    <source>
        <dbReference type="Proteomes" id="UP000316008"/>
    </source>
</evidence>
<evidence type="ECO:0000259" key="3">
    <source>
        <dbReference type="Pfam" id="PF13458"/>
    </source>
</evidence>
<reference evidence="4 5" key="1">
    <citation type="submission" date="2019-07" db="EMBL/GenBank/DDBJ databases">
        <authorList>
            <person name="Huq M.A."/>
        </authorList>
    </citation>
    <scope>NUCLEOTIDE SEQUENCE [LARGE SCALE GENOMIC DNA]</scope>
    <source>
        <strain evidence="4 5">MAH-3</strain>
    </source>
</reference>
<proteinExistence type="inferred from homology"/>
<dbReference type="AlphaFoldDB" id="A0A556MPK9"/>
<organism evidence="4 5">
    <name type="scientific">Fluviicola chungangensis</name>
    <dbReference type="NCBI Taxonomy" id="2597671"/>
    <lineage>
        <taxon>Bacteria</taxon>
        <taxon>Pseudomonadati</taxon>
        <taxon>Bacteroidota</taxon>
        <taxon>Flavobacteriia</taxon>
        <taxon>Flavobacteriales</taxon>
        <taxon>Crocinitomicaceae</taxon>
        <taxon>Fluviicola</taxon>
    </lineage>
</organism>
<dbReference type="Pfam" id="PF13458">
    <property type="entry name" value="Peripla_BP_6"/>
    <property type="match status" value="1"/>
</dbReference>
<gene>
    <name evidence="4" type="ORF">FO442_12425</name>
</gene>
<sequence length="384" mass="42553">MQQTIGLLLPRSTYYTGLSFDLFEGVRASLKQLERDDIRVVTENIGFGTDKQLCYKAAEELIMHENATVILAYIGHRMAQVLRPLFQAANRLLIVLDAGANAPHEWPETPNIIYHSFHNTFGSWLTAKRAVNDGFSQGGMVTGYYDGGYLQTWGICSGFTEAGGNISFNHSTGYNKNDFSMLPLKEHTENHPNGALLSIFSGDYVQWYFECLKEVFGENHLPVYLPPFACEETMLKNAVHPGGLIKGIAAWSYHLDNSANKIFIASIESSGRTANLFSLLGWEGAIIGAEAVNLMSAHKNNVAFVADTLNDFSFEGPRGKVYFHAPTRHTLAPMYETNIQSNGNNGCSVVVEKQINETVADFEAFIALPMKDAISGWYNSYTCI</sequence>
<feature type="domain" description="Leucine-binding protein" evidence="3">
    <location>
        <begin position="3"/>
        <end position="343"/>
    </location>
</feature>
<name>A0A556MPK9_9FLAO</name>
<dbReference type="InterPro" id="IPR028081">
    <property type="entry name" value="Leu-bd"/>
</dbReference>
<protein>
    <submittedName>
        <fullName evidence="4">ABC transporter substrate-binding protein</fullName>
    </submittedName>
</protein>
<dbReference type="Gene3D" id="3.40.50.2300">
    <property type="match status" value="2"/>
</dbReference>
<comment type="caution">
    <text evidence="4">The sequence shown here is derived from an EMBL/GenBank/DDBJ whole genome shotgun (WGS) entry which is preliminary data.</text>
</comment>
<keyword evidence="5" id="KW-1185">Reference proteome</keyword>
<evidence type="ECO:0000313" key="4">
    <source>
        <dbReference type="EMBL" id="TSJ41891.1"/>
    </source>
</evidence>
<dbReference type="Proteomes" id="UP000316008">
    <property type="component" value="Unassembled WGS sequence"/>
</dbReference>
<evidence type="ECO:0000256" key="1">
    <source>
        <dbReference type="ARBA" id="ARBA00010062"/>
    </source>
</evidence>
<dbReference type="EMBL" id="VLPL01000006">
    <property type="protein sequence ID" value="TSJ41891.1"/>
    <property type="molecule type" value="Genomic_DNA"/>
</dbReference>
<dbReference type="InterPro" id="IPR028082">
    <property type="entry name" value="Peripla_BP_I"/>
</dbReference>
<keyword evidence="2" id="KW-0732">Signal</keyword>